<evidence type="ECO:0000259" key="12">
    <source>
        <dbReference type="PROSITE" id="PS51698"/>
    </source>
</evidence>
<dbReference type="CDD" id="cd16657">
    <property type="entry name" value="RING-Ubox_UBE4A"/>
    <property type="match status" value="1"/>
</dbReference>
<organism evidence="13 14">
    <name type="scientific">Phaedon cochleariae</name>
    <name type="common">Mustard beetle</name>
    <dbReference type="NCBI Taxonomy" id="80249"/>
    <lineage>
        <taxon>Eukaryota</taxon>
        <taxon>Metazoa</taxon>
        <taxon>Ecdysozoa</taxon>
        <taxon>Arthropoda</taxon>
        <taxon>Hexapoda</taxon>
        <taxon>Insecta</taxon>
        <taxon>Pterygota</taxon>
        <taxon>Neoptera</taxon>
        <taxon>Endopterygota</taxon>
        <taxon>Coleoptera</taxon>
        <taxon>Polyphaga</taxon>
        <taxon>Cucujiformia</taxon>
        <taxon>Chrysomeloidea</taxon>
        <taxon>Chrysomelidae</taxon>
        <taxon>Chrysomelinae</taxon>
        <taxon>Chrysomelini</taxon>
        <taxon>Phaedon</taxon>
    </lineage>
</organism>
<evidence type="ECO:0000313" key="13">
    <source>
        <dbReference type="EMBL" id="CAG9818490.1"/>
    </source>
</evidence>
<dbReference type="OrthoDB" id="20295at2759"/>
<evidence type="ECO:0000256" key="9">
    <source>
        <dbReference type="ARBA" id="ARBA00022990"/>
    </source>
</evidence>
<evidence type="ECO:0000256" key="5">
    <source>
        <dbReference type="ARBA" id="ARBA00012483"/>
    </source>
</evidence>
<dbReference type="GO" id="GO:0005634">
    <property type="term" value="C:nucleus"/>
    <property type="evidence" value="ECO:0007669"/>
    <property type="project" value="TreeGrafter"/>
</dbReference>
<dbReference type="Pfam" id="PF04564">
    <property type="entry name" value="U-box"/>
    <property type="match status" value="1"/>
</dbReference>
<comment type="function">
    <text evidence="10">Ubiquitin-protein ligase that probably functions as an E3 ligase in conjunction with specific E1 and E2 ligases. May also function as an E4 ligase mediating the assembly of polyubiquitin chains on substrates ubiquitinated by another E3 ubiquitin ligase. Mediates 'Lys-48'-linked polyubiquitination of substrates.</text>
</comment>
<keyword evidence="9" id="KW-0007">Acetylation</keyword>
<evidence type="ECO:0000256" key="1">
    <source>
        <dbReference type="ARBA" id="ARBA00000900"/>
    </source>
</evidence>
<dbReference type="EMBL" id="OU896708">
    <property type="protein sequence ID" value="CAG9818490.1"/>
    <property type="molecule type" value="Genomic_DNA"/>
</dbReference>
<evidence type="ECO:0000256" key="2">
    <source>
        <dbReference type="ARBA" id="ARBA00004496"/>
    </source>
</evidence>
<dbReference type="GO" id="GO:0036503">
    <property type="term" value="P:ERAD pathway"/>
    <property type="evidence" value="ECO:0007669"/>
    <property type="project" value="InterPro"/>
</dbReference>
<evidence type="ECO:0000256" key="10">
    <source>
        <dbReference type="ARBA" id="ARBA00037624"/>
    </source>
</evidence>
<reference evidence="13" key="2">
    <citation type="submission" date="2022-10" db="EMBL/GenBank/DDBJ databases">
        <authorList>
            <consortium name="ENA_rothamsted_submissions"/>
            <consortium name="culmorum"/>
            <person name="King R."/>
        </authorList>
    </citation>
    <scope>NUCLEOTIDE SEQUENCE</scope>
</reference>
<comment type="similarity">
    <text evidence="4">Belongs to the ubiquitin conjugation factor E4 family.</text>
</comment>
<protein>
    <recommendedName>
        <fullName evidence="11">Ubiquitin conjugation factor E4 A</fullName>
        <ecNumber evidence="5">2.3.2.27</ecNumber>
    </recommendedName>
</protein>
<evidence type="ECO:0000256" key="3">
    <source>
        <dbReference type="ARBA" id="ARBA00004906"/>
    </source>
</evidence>
<name>A0A9N9SGA1_PHACE</name>
<dbReference type="AlphaFoldDB" id="A0A9N9SGA1"/>
<reference evidence="13" key="1">
    <citation type="submission" date="2022-01" db="EMBL/GenBank/DDBJ databases">
        <authorList>
            <person name="King R."/>
        </authorList>
    </citation>
    <scope>NUCLEOTIDE SEQUENCE</scope>
</reference>
<dbReference type="FunFam" id="3.30.40.10:FF:000055">
    <property type="entry name" value="Ubiquitin conjugation factor e4 a"/>
    <property type="match status" value="1"/>
</dbReference>
<evidence type="ECO:0000256" key="7">
    <source>
        <dbReference type="ARBA" id="ARBA00022679"/>
    </source>
</evidence>
<gene>
    <name evidence="13" type="ORF">PHAECO_LOCUS6076</name>
</gene>
<dbReference type="PANTHER" id="PTHR13931:SF16">
    <property type="entry name" value="UBIQUITIN CONJUGATION FACTOR E4 A"/>
    <property type="match status" value="1"/>
</dbReference>
<dbReference type="PANTHER" id="PTHR13931">
    <property type="entry name" value="UBIQUITINATION FACTOR E4"/>
    <property type="match status" value="1"/>
</dbReference>
<keyword evidence="7" id="KW-0808">Transferase</keyword>
<dbReference type="GO" id="GO:0005737">
    <property type="term" value="C:cytoplasm"/>
    <property type="evidence" value="ECO:0007669"/>
    <property type="project" value="UniProtKB-SubCell"/>
</dbReference>
<dbReference type="GO" id="GO:0000209">
    <property type="term" value="P:protein polyubiquitination"/>
    <property type="evidence" value="ECO:0007669"/>
    <property type="project" value="TreeGrafter"/>
</dbReference>
<dbReference type="GO" id="GO:0000151">
    <property type="term" value="C:ubiquitin ligase complex"/>
    <property type="evidence" value="ECO:0007669"/>
    <property type="project" value="InterPro"/>
</dbReference>
<evidence type="ECO:0000256" key="4">
    <source>
        <dbReference type="ARBA" id="ARBA00007434"/>
    </source>
</evidence>
<comment type="subcellular location">
    <subcellularLocation>
        <location evidence="2">Cytoplasm</location>
    </subcellularLocation>
</comment>
<dbReference type="SMART" id="SM00504">
    <property type="entry name" value="Ubox"/>
    <property type="match status" value="1"/>
</dbReference>
<evidence type="ECO:0000256" key="11">
    <source>
        <dbReference type="ARBA" id="ARBA00040077"/>
    </source>
</evidence>
<dbReference type="Pfam" id="PF10408">
    <property type="entry name" value="Ufd2P_core"/>
    <property type="match status" value="1"/>
</dbReference>
<dbReference type="Gene3D" id="3.30.40.10">
    <property type="entry name" value="Zinc/RING finger domain, C3HC4 (zinc finger)"/>
    <property type="match status" value="1"/>
</dbReference>
<dbReference type="PROSITE" id="PS51698">
    <property type="entry name" value="U_BOX"/>
    <property type="match status" value="1"/>
</dbReference>
<dbReference type="InterPro" id="IPR019474">
    <property type="entry name" value="Ub_conjug_fac_E4_core"/>
</dbReference>
<feature type="domain" description="U-box" evidence="12">
    <location>
        <begin position="980"/>
        <end position="1054"/>
    </location>
</feature>
<keyword evidence="14" id="KW-1185">Reference proteome</keyword>
<dbReference type="Proteomes" id="UP001153737">
    <property type="component" value="Chromosome 2"/>
</dbReference>
<evidence type="ECO:0000256" key="6">
    <source>
        <dbReference type="ARBA" id="ARBA00022490"/>
    </source>
</evidence>
<sequence>MSGFNPFAALMENDDSKKSRKPSLSSTLENIFGFTINPQHCKSEELLYLEEVHNVHEKSELELDLLQYALFERLFMCNENSDLRNSATNCSSNSNSREIKVIKYLYTCLENLKEYKSHLKPEEETEIRDKIMQNVATAIIQPDIYSGQDIPEEMLLIIINDTFEADTFFIEISKRVLDDDKSKDSLRNLIHSMNSKLVKILVKCSLSNLTPSTYKYLEVMSSNELLAELFIDSCAPKNGNVGVDYAVTPIGAFLNMSVLPKSPGGKFEYFTDSLDQMGQSNTEDLIWVYQEKLNEKLHKFFLSMLKCSAQVRDKTLRWLGGCLKTNAARGKIWNAQMIDLNPAVYACVTDGFAINLCHLLLGLCQPFCGNIADGKILKVDPTYYAVPNDKAEEKNVHMKDMSEETCFLPVDSIDEAEEQRPMADSYNFVTECFFMAHRAVDLGYRVAVDKLVKQNQEMGRIQRAFNDALQQAGGNSDLVGTIKDRMSEELAKYLSLKCALSSPDLIRKLFDLISATTYWLCQVAVHDNFKDTSSYAPLKQLPVNFPLDNKIPNTLKCTPEYIVENVVSFLVFLRRFSPKVFGEQGYDKLSPVLTFVLIYIGSEHRLKNPHVRARLAEGLESLLPFHKEDQQTTSHLGSSQRQRLFTDHPHRLQIVNNLMKVFVGIEMTGQSVEFEQKFNYRRPMYIVFDYVWELPEHMECFRALAKEAEENMEAVNPPLFLKFANLLINDAIFLLDEALAHMAKLREMQQAQSEKRFIESGVPQGSHLGPLLFSIFISEIEDQFGNSKMKLFADDLRGYKEIRQPSDYHRDRGEWADLGPRERTQNISYMQHIGNLAKFDNILGKDTIRTLERLTSKISSVFTHSTMVDRIAAMLNYFLLNLVGPNKKNFKVKDASEYHFRPADTVLEICKIYAHLKDSAAFLCAVSQDGRSYSPELFALAEEVLVRIGGGALIGDLKEVAEKVAEKSRENQANEEASSEAPEHFLDPIMSTLMSDPVILPSSKQTVDRSTIARHLLSDQTDPFNRSPLSMDQVMPNTELAEEIRRWLQERRGGGS</sequence>
<dbReference type="InterPro" id="IPR045132">
    <property type="entry name" value="UBE4"/>
</dbReference>
<dbReference type="GO" id="GO:0034450">
    <property type="term" value="F:ubiquitin-ubiquitin ligase activity"/>
    <property type="evidence" value="ECO:0007669"/>
    <property type="project" value="InterPro"/>
</dbReference>
<dbReference type="InterPro" id="IPR013083">
    <property type="entry name" value="Znf_RING/FYVE/PHD"/>
</dbReference>
<keyword evidence="8" id="KW-0833">Ubl conjugation pathway</keyword>
<accession>A0A9N9SGA1</accession>
<keyword evidence="6" id="KW-0963">Cytoplasm</keyword>
<dbReference type="SUPFAM" id="SSF57850">
    <property type="entry name" value="RING/U-box"/>
    <property type="match status" value="1"/>
</dbReference>
<evidence type="ECO:0000313" key="14">
    <source>
        <dbReference type="Proteomes" id="UP001153737"/>
    </source>
</evidence>
<evidence type="ECO:0000256" key="8">
    <source>
        <dbReference type="ARBA" id="ARBA00022786"/>
    </source>
</evidence>
<dbReference type="EC" id="2.3.2.27" evidence="5"/>
<dbReference type="InterPro" id="IPR003613">
    <property type="entry name" value="Ubox_domain"/>
</dbReference>
<comment type="pathway">
    <text evidence="3">Protein modification; protein ubiquitination.</text>
</comment>
<proteinExistence type="inferred from homology"/>
<comment type="catalytic activity">
    <reaction evidence="1">
        <text>S-ubiquitinyl-[E2 ubiquitin-conjugating enzyme]-L-cysteine + [acceptor protein]-L-lysine = [E2 ubiquitin-conjugating enzyme]-L-cysteine + N(6)-ubiquitinyl-[acceptor protein]-L-lysine.</text>
        <dbReference type="EC" id="2.3.2.27"/>
    </reaction>
</comment>
<dbReference type="GO" id="GO:0006511">
    <property type="term" value="P:ubiquitin-dependent protein catabolic process"/>
    <property type="evidence" value="ECO:0007669"/>
    <property type="project" value="InterPro"/>
</dbReference>